<feature type="domain" description="HTH tetR-type" evidence="3">
    <location>
        <begin position="2"/>
        <end position="62"/>
    </location>
</feature>
<evidence type="ECO:0000313" key="5">
    <source>
        <dbReference type="Proteomes" id="UP000289718"/>
    </source>
</evidence>
<keyword evidence="1 2" id="KW-0238">DNA-binding</keyword>
<dbReference type="InterPro" id="IPR001647">
    <property type="entry name" value="HTH_TetR"/>
</dbReference>
<dbReference type="OrthoDB" id="3249at2"/>
<protein>
    <recommendedName>
        <fullName evidence="3">HTH tetR-type domain-containing protein</fullName>
    </recommendedName>
</protein>
<dbReference type="Pfam" id="PF13972">
    <property type="entry name" value="TetR"/>
    <property type="match status" value="1"/>
</dbReference>
<comment type="caution">
    <text evidence="4">The sequence shown here is derived from an EMBL/GenBank/DDBJ whole genome shotgun (WGS) entry which is preliminary data.</text>
</comment>
<dbReference type="GO" id="GO:0003677">
    <property type="term" value="F:DNA binding"/>
    <property type="evidence" value="ECO:0007669"/>
    <property type="project" value="UniProtKB-UniRule"/>
</dbReference>
<name>A0A4Q1AQD6_9BACT</name>
<feature type="DNA-binding region" description="H-T-H motif" evidence="2">
    <location>
        <begin position="25"/>
        <end position="44"/>
    </location>
</feature>
<dbReference type="Proteomes" id="UP000289718">
    <property type="component" value="Unassembled WGS sequence"/>
</dbReference>
<keyword evidence="5" id="KW-1185">Reference proteome</keyword>
<dbReference type="PANTHER" id="PTHR43479">
    <property type="entry name" value="ACREF/ENVCD OPERON REPRESSOR-RELATED"/>
    <property type="match status" value="1"/>
</dbReference>
<dbReference type="AlphaFoldDB" id="A0A4Q1AQD6"/>
<dbReference type="RefSeq" id="WP_129062531.1">
    <property type="nucleotide sequence ID" value="NZ_NXIE01000006.1"/>
</dbReference>
<accession>A0A4Q1AQD6</accession>
<reference evidence="4 5" key="1">
    <citation type="submission" date="2017-09" db="EMBL/GenBank/DDBJ databases">
        <title>Genomics of the genus Arcobacter.</title>
        <authorList>
            <person name="Perez-Cataluna A."/>
            <person name="Figueras M.J."/>
            <person name="Salas-Masso N."/>
        </authorList>
    </citation>
    <scope>NUCLEOTIDE SEQUENCE [LARGE SCALE GENOMIC DNA]</scope>
    <source>
        <strain evidence="4 5">F156-34</strain>
    </source>
</reference>
<sequence length="211" mass="24978">MRTTKERILEIALELFNEKGCLNTSTRHIAEKLGISIGNLYYHFKNKESILIEIFNEYIEVVFKKIKELDYEKDEIFLLKQFLADSIEADIKYRFLHLELNLLVMNFPAFKKIMEQHLHFELETIKGLVRHQIKYGYITSMSELELDIFVSNSWIIATQNASYWNLLSEDFIENSKKAALNIYFLVKPYLTQKSFENDDIKDIENFLGSII</sequence>
<dbReference type="Gene3D" id="1.10.357.10">
    <property type="entry name" value="Tetracycline Repressor, domain 2"/>
    <property type="match status" value="1"/>
</dbReference>
<evidence type="ECO:0000313" key="4">
    <source>
        <dbReference type="EMBL" id="RXK11662.1"/>
    </source>
</evidence>
<gene>
    <name evidence="4" type="ORF">CP965_12890</name>
</gene>
<evidence type="ECO:0000259" key="3">
    <source>
        <dbReference type="PROSITE" id="PS50977"/>
    </source>
</evidence>
<dbReference type="InterPro" id="IPR009057">
    <property type="entry name" value="Homeodomain-like_sf"/>
</dbReference>
<organism evidence="4 5">
    <name type="scientific">Halarcobacter mediterraneus</name>
    <dbReference type="NCBI Taxonomy" id="2023153"/>
    <lineage>
        <taxon>Bacteria</taxon>
        <taxon>Pseudomonadati</taxon>
        <taxon>Campylobacterota</taxon>
        <taxon>Epsilonproteobacteria</taxon>
        <taxon>Campylobacterales</taxon>
        <taxon>Arcobacteraceae</taxon>
        <taxon>Halarcobacter</taxon>
    </lineage>
</organism>
<dbReference type="EMBL" id="NXIE01000006">
    <property type="protein sequence ID" value="RXK11662.1"/>
    <property type="molecule type" value="Genomic_DNA"/>
</dbReference>
<dbReference type="PROSITE" id="PS50977">
    <property type="entry name" value="HTH_TETR_2"/>
    <property type="match status" value="1"/>
</dbReference>
<dbReference type="Pfam" id="PF00440">
    <property type="entry name" value="TetR_N"/>
    <property type="match status" value="1"/>
</dbReference>
<dbReference type="SUPFAM" id="SSF46689">
    <property type="entry name" value="Homeodomain-like"/>
    <property type="match status" value="1"/>
</dbReference>
<dbReference type="PANTHER" id="PTHR43479:SF11">
    <property type="entry name" value="ACREF_ENVCD OPERON REPRESSOR-RELATED"/>
    <property type="match status" value="1"/>
</dbReference>
<dbReference type="InterPro" id="IPR025722">
    <property type="entry name" value="TetR"/>
</dbReference>
<proteinExistence type="predicted"/>
<dbReference type="PRINTS" id="PR00455">
    <property type="entry name" value="HTHTETR"/>
</dbReference>
<dbReference type="InterPro" id="IPR050624">
    <property type="entry name" value="HTH-type_Tx_Regulator"/>
</dbReference>
<evidence type="ECO:0000256" key="2">
    <source>
        <dbReference type="PROSITE-ProRule" id="PRU00335"/>
    </source>
</evidence>
<evidence type="ECO:0000256" key="1">
    <source>
        <dbReference type="ARBA" id="ARBA00023125"/>
    </source>
</evidence>